<dbReference type="Proteomes" id="UP000663864">
    <property type="component" value="Unassembled WGS sequence"/>
</dbReference>
<gene>
    <name evidence="3" type="ORF">ZHD862_LOCUS12432</name>
</gene>
<name>A0A814GPN6_9BILA</name>
<reference evidence="3" key="1">
    <citation type="submission" date="2021-02" db="EMBL/GenBank/DDBJ databases">
        <authorList>
            <person name="Nowell W R."/>
        </authorList>
    </citation>
    <scope>NUCLEOTIDE SEQUENCE</scope>
</reference>
<keyword evidence="2" id="KW-1133">Transmembrane helix</keyword>
<keyword evidence="2" id="KW-0812">Transmembrane</keyword>
<sequence length="893" mass="101689">MAQVRRQSLNPSAAPEKVPAVPGAVRFRTPISRSTRRTQSFHVNGQPSHPESLIRAMHSKQIVNQSPARFAQTTSHIGGLHNSNNPKYDPLTGLTINATPISNENHEKSYIISSSFSSLIPHEQNLPPIAPPPSAENFYLMQQQQQQLRLNNNDTEESVVIPTLADDDGLPVVSVDNDRVPVYARFPFDVSFLPRSMDANVEDNIHKLRLRLIDSELQHQRRSTDDYIKRTQEQLSLSSSKSTEHYLHDISSSNNLIYQRVKPKILSQKTSYSPLSIDTPIFIDRIGMENNPQDHSDIERDLEIRRIQESLHGGRRSNQQLTISNYSYDPRLHLQPSNNTIGDREYSSSNMDDLIDSMARRHLAYRRLDAAIDRQRRGLGGYNPYYDSSIIGRQASFRSQQQDDDIFFTNTASSSRIGQDFIRTNPNSLNQMVRSKVDYSNRIQPDPDDLNMNNMIRTNSYSILPPISPGIDSNRLSRTQNLSNSALYQAKRNPQQYRNYQQPLPLNLPDHTEHLIELPSDIFLSSRTELIGSSQHHDQTRTSKPGSVSKDKSDVSIDSEIDQSDGENNPYIINHQHSQNKQKSGKKSENGHYGFFTEGNPPQQQQKSKQNNKFHPRLLFQKAAIGILFINIIKHDAAKNRLNRRSQTLSATIHKIRIQEIMVALHRVYLEPDGPIYNALIQAITNSIELKHALDKSSKYYSEAINIIGQAVNNVISKIVDFMPKDGILGTAKNSAVSALIQDGNPFPDNYFWQCEKNILEFHKSKIINITKQRAILLLIGIFIFRALVITLLIKPTKYRFILGELPKNQLVSLKVLASVIFYIGRRAVKSSSQILTLPHEWESSLYSDTDIEPIIQHAEIKSIITTCEQSLRDWCEDYIRRIDASFGKELRT</sequence>
<feature type="region of interest" description="Disordered" evidence="1">
    <location>
        <begin position="532"/>
        <end position="611"/>
    </location>
</feature>
<keyword evidence="2" id="KW-0472">Membrane</keyword>
<evidence type="ECO:0000313" key="3">
    <source>
        <dbReference type="EMBL" id="CAF0999196.1"/>
    </source>
</evidence>
<feature type="transmembrane region" description="Helical" evidence="2">
    <location>
        <begin position="775"/>
        <end position="794"/>
    </location>
</feature>
<evidence type="ECO:0000313" key="4">
    <source>
        <dbReference type="Proteomes" id="UP000663864"/>
    </source>
</evidence>
<proteinExistence type="predicted"/>
<protein>
    <submittedName>
        <fullName evidence="3">Uncharacterized protein</fullName>
    </submittedName>
</protein>
<comment type="caution">
    <text evidence="3">The sequence shown here is derived from an EMBL/GenBank/DDBJ whole genome shotgun (WGS) entry which is preliminary data.</text>
</comment>
<feature type="compositionally biased region" description="Low complexity" evidence="1">
    <location>
        <begin position="600"/>
        <end position="609"/>
    </location>
</feature>
<feature type="region of interest" description="Disordered" evidence="1">
    <location>
        <begin position="1"/>
        <end position="50"/>
    </location>
</feature>
<accession>A0A814GPN6</accession>
<dbReference type="AlphaFoldDB" id="A0A814GPN6"/>
<feature type="compositionally biased region" description="Polar residues" evidence="1">
    <location>
        <begin position="31"/>
        <end position="49"/>
    </location>
</feature>
<feature type="compositionally biased region" description="Polar residues" evidence="1">
    <location>
        <begin position="1"/>
        <end position="11"/>
    </location>
</feature>
<evidence type="ECO:0000256" key="1">
    <source>
        <dbReference type="SAM" id="MobiDB-lite"/>
    </source>
</evidence>
<organism evidence="3 4">
    <name type="scientific">Rotaria sordida</name>
    <dbReference type="NCBI Taxonomy" id="392033"/>
    <lineage>
        <taxon>Eukaryota</taxon>
        <taxon>Metazoa</taxon>
        <taxon>Spiralia</taxon>
        <taxon>Gnathifera</taxon>
        <taxon>Rotifera</taxon>
        <taxon>Eurotatoria</taxon>
        <taxon>Bdelloidea</taxon>
        <taxon>Philodinida</taxon>
        <taxon>Philodinidae</taxon>
        <taxon>Rotaria</taxon>
    </lineage>
</organism>
<dbReference type="EMBL" id="CAJNOT010000489">
    <property type="protein sequence ID" value="CAF0999196.1"/>
    <property type="molecule type" value="Genomic_DNA"/>
</dbReference>
<evidence type="ECO:0000256" key="2">
    <source>
        <dbReference type="SAM" id="Phobius"/>
    </source>
</evidence>